<name>A0A9P5YQP1_9AGAR</name>
<dbReference type="OrthoDB" id="3184970at2759"/>
<proteinExistence type="predicted"/>
<evidence type="ECO:0000313" key="1">
    <source>
        <dbReference type="EMBL" id="KAF9472919.1"/>
    </source>
</evidence>
<sequence length="258" mass="29152">ADTTFVSSDNVLFEIHGSYLTLSTSIGFAKPSGDTMSRDLIHLPESSQVLEALFQFIEPPSDSRNYRQPSVADLSSNLFFEVAEAAEKYIVYAAMNVCITTMRYVLKSDSPEVLNHCYKHGYTNLIDQAASNMLSRSLTEAAIKLTAPGLLQRWTFYYGQWHDAIQDAISKLEKNMPRDCHVWSRVLASYARKFEKDPTLYFMVKPSIPTDVSPRICSSYGCSCKELPDKWPAWFEEICDSALVKFRSMAKFSDVTIG</sequence>
<gene>
    <name evidence="1" type="ORF">BDN70DRAFT_817966</name>
</gene>
<accession>A0A9P5YQP1</accession>
<organism evidence="1 2">
    <name type="scientific">Pholiota conissans</name>
    <dbReference type="NCBI Taxonomy" id="109636"/>
    <lineage>
        <taxon>Eukaryota</taxon>
        <taxon>Fungi</taxon>
        <taxon>Dikarya</taxon>
        <taxon>Basidiomycota</taxon>
        <taxon>Agaricomycotina</taxon>
        <taxon>Agaricomycetes</taxon>
        <taxon>Agaricomycetidae</taxon>
        <taxon>Agaricales</taxon>
        <taxon>Agaricineae</taxon>
        <taxon>Strophariaceae</taxon>
        <taxon>Pholiota</taxon>
    </lineage>
</organism>
<feature type="non-terminal residue" evidence="1">
    <location>
        <position position="1"/>
    </location>
</feature>
<comment type="caution">
    <text evidence="1">The sequence shown here is derived from an EMBL/GenBank/DDBJ whole genome shotgun (WGS) entry which is preliminary data.</text>
</comment>
<evidence type="ECO:0008006" key="3">
    <source>
        <dbReference type="Google" id="ProtNLM"/>
    </source>
</evidence>
<reference evidence="1" key="1">
    <citation type="submission" date="2020-11" db="EMBL/GenBank/DDBJ databases">
        <authorList>
            <consortium name="DOE Joint Genome Institute"/>
            <person name="Ahrendt S."/>
            <person name="Riley R."/>
            <person name="Andreopoulos W."/>
            <person name="Labutti K."/>
            <person name="Pangilinan J."/>
            <person name="Ruiz-Duenas F.J."/>
            <person name="Barrasa J.M."/>
            <person name="Sanchez-Garcia M."/>
            <person name="Camarero S."/>
            <person name="Miyauchi S."/>
            <person name="Serrano A."/>
            <person name="Linde D."/>
            <person name="Babiker R."/>
            <person name="Drula E."/>
            <person name="Ayuso-Fernandez I."/>
            <person name="Pacheco R."/>
            <person name="Padilla G."/>
            <person name="Ferreira P."/>
            <person name="Barriuso J."/>
            <person name="Kellner H."/>
            <person name="Castanera R."/>
            <person name="Alfaro M."/>
            <person name="Ramirez L."/>
            <person name="Pisabarro A.G."/>
            <person name="Kuo A."/>
            <person name="Tritt A."/>
            <person name="Lipzen A."/>
            <person name="He G."/>
            <person name="Yan M."/>
            <person name="Ng V."/>
            <person name="Cullen D."/>
            <person name="Martin F."/>
            <person name="Rosso M.-N."/>
            <person name="Henrissat B."/>
            <person name="Hibbett D."/>
            <person name="Martinez A.T."/>
            <person name="Grigoriev I.V."/>
        </authorList>
    </citation>
    <scope>NUCLEOTIDE SEQUENCE</scope>
    <source>
        <strain evidence="1">CIRM-BRFM 674</strain>
    </source>
</reference>
<dbReference type="AlphaFoldDB" id="A0A9P5YQP1"/>
<evidence type="ECO:0000313" key="2">
    <source>
        <dbReference type="Proteomes" id="UP000807469"/>
    </source>
</evidence>
<keyword evidence="2" id="KW-1185">Reference proteome</keyword>
<dbReference type="EMBL" id="MU155486">
    <property type="protein sequence ID" value="KAF9472919.1"/>
    <property type="molecule type" value="Genomic_DNA"/>
</dbReference>
<dbReference type="Proteomes" id="UP000807469">
    <property type="component" value="Unassembled WGS sequence"/>
</dbReference>
<protein>
    <recommendedName>
        <fullName evidence="3">BTB domain-containing protein</fullName>
    </recommendedName>
</protein>